<evidence type="ECO:0000256" key="2">
    <source>
        <dbReference type="RuleBase" id="RU003457"/>
    </source>
</evidence>
<dbReference type="Pfam" id="PF05726">
    <property type="entry name" value="Pirin_C"/>
    <property type="match status" value="1"/>
</dbReference>
<dbReference type="OrthoDB" id="321327at2"/>
<dbReference type="Proteomes" id="UP000467132">
    <property type="component" value="Unassembled WGS sequence"/>
</dbReference>
<feature type="domain" description="Pirin N-terminal" evidence="3">
    <location>
        <begin position="52"/>
        <end position="140"/>
    </location>
</feature>
<dbReference type="CDD" id="cd02909">
    <property type="entry name" value="cupin_pirin_N"/>
    <property type="match status" value="1"/>
</dbReference>
<evidence type="ECO:0000313" key="6">
    <source>
        <dbReference type="Proteomes" id="UP000467132"/>
    </source>
</evidence>
<feature type="domain" description="Pirin C-terminal" evidence="4">
    <location>
        <begin position="209"/>
        <end position="309"/>
    </location>
</feature>
<evidence type="ECO:0000259" key="4">
    <source>
        <dbReference type="Pfam" id="PF05726"/>
    </source>
</evidence>
<gene>
    <name evidence="5" type="ORF">D3Z33_03900</name>
</gene>
<evidence type="ECO:0000259" key="3">
    <source>
        <dbReference type="Pfam" id="PF02678"/>
    </source>
</evidence>
<dbReference type="Gene3D" id="2.60.120.10">
    <property type="entry name" value="Jelly Rolls"/>
    <property type="match status" value="2"/>
</dbReference>
<dbReference type="InterPro" id="IPR011051">
    <property type="entry name" value="RmlC_Cupin_sf"/>
</dbReference>
<comment type="caution">
    <text evidence="5">The sequence shown here is derived from an EMBL/GenBank/DDBJ whole genome shotgun (WGS) entry which is preliminary data.</text>
</comment>
<dbReference type="InterPro" id="IPR014710">
    <property type="entry name" value="RmlC-like_jellyroll"/>
</dbReference>
<evidence type="ECO:0000256" key="1">
    <source>
        <dbReference type="ARBA" id="ARBA00008416"/>
    </source>
</evidence>
<sequence length="340" mass="39271">MGQKILDIKDFSFRDEVGDPFIIRMHHLDHYPKGNGKMGVKKEKLEHKNLGEDFDFNSNFKMYYGKDVPGFPVHPHRGFETITIVLKGFVDHSDSAGLTGRYGNGDVQWMTAGKGMQHAEMFPLVYDDKENTLELFQIWLNLPRKNKFVEPHYKMLWNEDIPIVKEINENGNIAYIKVISGSYKNTNSLDPNPDSWANDKNNNVNIWIINMEPNSSIDIPKISSTLNRKLYLYKGGNIYIDGTEIKNPKTINLNGNEQIKVTNGDENSYLLLLEGEPIGEKVVNYGPFVMTSMEEIHEAYRDYEKNHFGGWPWEKEGPVNPKEKERFAKYSKENIVYPKK</sequence>
<dbReference type="InterPro" id="IPR012093">
    <property type="entry name" value="Pirin"/>
</dbReference>
<evidence type="ECO:0000313" key="5">
    <source>
        <dbReference type="EMBL" id="NBI06001.1"/>
    </source>
</evidence>
<keyword evidence="6" id="KW-1185">Reference proteome</keyword>
<dbReference type="SUPFAM" id="SSF51182">
    <property type="entry name" value="RmlC-like cupins"/>
    <property type="match status" value="1"/>
</dbReference>
<dbReference type="InterPro" id="IPR008778">
    <property type="entry name" value="Pirin_C_dom"/>
</dbReference>
<name>A0A845QUS9_9CLOT</name>
<dbReference type="AlphaFoldDB" id="A0A845QUS9"/>
<dbReference type="InterPro" id="IPR003829">
    <property type="entry name" value="Pirin_N_dom"/>
</dbReference>
<reference evidence="5 6" key="1">
    <citation type="submission" date="2018-08" db="EMBL/GenBank/DDBJ databases">
        <title>Murine metabolic-syndrome-specific gut microbial biobank.</title>
        <authorList>
            <person name="Liu C."/>
        </authorList>
    </citation>
    <scope>NUCLEOTIDE SEQUENCE [LARGE SCALE GENOMIC DNA]</scope>
    <source>
        <strain evidence="5 6">583</strain>
    </source>
</reference>
<dbReference type="Pfam" id="PF02678">
    <property type="entry name" value="Pirin"/>
    <property type="match status" value="1"/>
</dbReference>
<dbReference type="RefSeq" id="WP_160196485.1">
    <property type="nucleotide sequence ID" value="NZ_QXXA01000004.1"/>
</dbReference>
<organism evidence="5 6">
    <name type="scientific">Senegalia massiliensis</name>
    <dbReference type="NCBI Taxonomy" id="1720316"/>
    <lineage>
        <taxon>Bacteria</taxon>
        <taxon>Bacillati</taxon>
        <taxon>Bacillota</taxon>
        <taxon>Clostridia</taxon>
        <taxon>Eubacteriales</taxon>
        <taxon>Clostridiaceae</taxon>
        <taxon>Senegalia</taxon>
    </lineage>
</organism>
<accession>A0A845QUS9</accession>
<comment type="similarity">
    <text evidence="1 2">Belongs to the pirin family.</text>
</comment>
<dbReference type="PANTHER" id="PTHR13903">
    <property type="entry name" value="PIRIN-RELATED"/>
    <property type="match status" value="1"/>
</dbReference>
<dbReference type="EMBL" id="QXXA01000004">
    <property type="protein sequence ID" value="NBI06001.1"/>
    <property type="molecule type" value="Genomic_DNA"/>
</dbReference>
<protein>
    <submittedName>
        <fullName evidence="5">Pirin family protein</fullName>
    </submittedName>
</protein>
<dbReference type="PANTHER" id="PTHR13903:SF8">
    <property type="entry name" value="PIRIN"/>
    <property type="match status" value="1"/>
</dbReference>
<proteinExistence type="inferred from homology"/>